<dbReference type="InterPro" id="IPR025827">
    <property type="entry name" value="Zn_ribbon_recom_dom"/>
</dbReference>
<dbReference type="InterPro" id="IPR038109">
    <property type="entry name" value="DNA_bind_recomb_sf"/>
</dbReference>
<name>A0ABR7D856_9CLOT</name>
<feature type="domain" description="Resolvase/invertase-type recombinase catalytic" evidence="2">
    <location>
        <begin position="3"/>
        <end position="150"/>
    </location>
</feature>
<dbReference type="InterPro" id="IPR036162">
    <property type="entry name" value="Resolvase-like_N_sf"/>
</dbReference>
<dbReference type="RefSeq" id="WP_186859104.1">
    <property type="nucleotide sequence ID" value="NZ_JACOOO010000001.1"/>
</dbReference>
<organism evidence="4 5">
    <name type="scientific">Clostridium hominis</name>
    <dbReference type="NCBI Taxonomy" id="2763036"/>
    <lineage>
        <taxon>Bacteria</taxon>
        <taxon>Bacillati</taxon>
        <taxon>Bacillota</taxon>
        <taxon>Clostridia</taxon>
        <taxon>Eubacteriales</taxon>
        <taxon>Clostridiaceae</taxon>
        <taxon>Clostridium</taxon>
    </lineage>
</organism>
<dbReference type="Pfam" id="PF13408">
    <property type="entry name" value="Zn_ribbon_recom"/>
    <property type="match status" value="1"/>
</dbReference>
<dbReference type="Pfam" id="PF07508">
    <property type="entry name" value="Recombinase"/>
    <property type="match status" value="1"/>
</dbReference>
<dbReference type="Proteomes" id="UP000596929">
    <property type="component" value="Unassembled WGS sequence"/>
</dbReference>
<dbReference type="InterPro" id="IPR011109">
    <property type="entry name" value="DNA_bind_recombinase_dom"/>
</dbReference>
<dbReference type="SMART" id="SM00857">
    <property type="entry name" value="Resolvase"/>
    <property type="match status" value="1"/>
</dbReference>
<dbReference type="Gene3D" id="3.40.50.1390">
    <property type="entry name" value="Resolvase, N-terminal catalytic domain"/>
    <property type="match status" value="1"/>
</dbReference>
<dbReference type="InterPro" id="IPR006119">
    <property type="entry name" value="Resolv_N"/>
</dbReference>
<accession>A0ABR7D856</accession>
<feature type="coiled-coil region" evidence="1">
    <location>
        <begin position="412"/>
        <end position="490"/>
    </location>
</feature>
<feature type="domain" description="Recombinase" evidence="3">
    <location>
        <begin position="158"/>
        <end position="312"/>
    </location>
</feature>
<dbReference type="SUPFAM" id="SSF53041">
    <property type="entry name" value="Resolvase-like"/>
    <property type="match status" value="1"/>
</dbReference>
<keyword evidence="1" id="KW-0175">Coiled coil</keyword>
<reference evidence="4 5" key="1">
    <citation type="submission" date="2020-08" db="EMBL/GenBank/DDBJ databases">
        <title>Genome public.</title>
        <authorList>
            <person name="Liu C."/>
            <person name="Sun Q."/>
        </authorList>
    </citation>
    <scope>NUCLEOTIDE SEQUENCE [LARGE SCALE GENOMIC DNA]</scope>
    <source>
        <strain evidence="4 5">NSJ-6</strain>
    </source>
</reference>
<dbReference type="PANTHER" id="PTHR30461:SF23">
    <property type="entry name" value="DNA RECOMBINASE-RELATED"/>
    <property type="match status" value="1"/>
</dbReference>
<dbReference type="PANTHER" id="PTHR30461">
    <property type="entry name" value="DNA-INVERTASE FROM LAMBDOID PROPHAGE"/>
    <property type="match status" value="1"/>
</dbReference>
<evidence type="ECO:0000256" key="1">
    <source>
        <dbReference type="SAM" id="Coils"/>
    </source>
</evidence>
<dbReference type="InterPro" id="IPR050639">
    <property type="entry name" value="SSR_resolvase"/>
</dbReference>
<gene>
    <name evidence="4" type="ORF">H8S20_01465</name>
</gene>
<dbReference type="EMBL" id="JACOOO010000001">
    <property type="protein sequence ID" value="MBC5627555.1"/>
    <property type="molecule type" value="Genomic_DNA"/>
</dbReference>
<protein>
    <submittedName>
        <fullName evidence="4">Recombinase family protein</fullName>
    </submittedName>
</protein>
<evidence type="ECO:0000313" key="5">
    <source>
        <dbReference type="Proteomes" id="UP000596929"/>
    </source>
</evidence>
<dbReference type="CDD" id="cd03768">
    <property type="entry name" value="SR_ResInv"/>
    <property type="match status" value="1"/>
</dbReference>
<dbReference type="Gene3D" id="3.90.1750.20">
    <property type="entry name" value="Putative Large Serine Recombinase, Chain B, Domain 2"/>
    <property type="match status" value="1"/>
</dbReference>
<comment type="caution">
    <text evidence="4">The sequence shown here is derived from an EMBL/GenBank/DDBJ whole genome shotgun (WGS) entry which is preliminary data.</text>
</comment>
<evidence type="ECO:0000259" key="3">
    <source>
        <dbReference type="PROSITE" id="PS51737"/>
    </source>
</evidence>
<dbReference type="PROSITE" id="PS51737">
    <property type="entry name" value="RECOMBINASE_DNA_BIND"/>
    <property type="match status" value="1"/>
</dbReference>
<evidence type="ECO:0000313" key="4">
    <source>
        <dbReference type="EMBL" id="MBC5627555.1"/>
    </source>
</evidence>
<dbReference type="Pfam" id="PF00239">
    <property type="entry name" value="Resolvase"/>
    <property type="match status" value="1"/>
</dbReference>
<keyword evidence="5" id="KW-1185">Reference proteome</keyword>
<sequence length="542" mass="62252">MKKVAIYSRKSVFTGKGESIENQIEMCQEYYIRNYGNDVEFIIYEDEGFSGGNTNRPKFQELVKAAKNNEFDMLICYRLDRISRNVADFSSTLELLQANSIGFISIKENFDTTSPMGRAMIYISSVFAQLERETIAERVRDNMLQLAKTGRWLGGQEPFGFTAERVTYLDENYNERSLMKLSDIKNELDVVKLIYDKYIETNSITQVVNWLQDKMLKGKNGGEWSTSQVQKILTSPLYVKSSDETHSYLKGLGINVYGDPNDNGYLSYNKTKKITIDRDISEWIYTVSKHKGTIEADKWITVQSILEKNKHKKVKRLGTGKSNNALLTGLLKCDKCGSNMIIKQGHKSKKEPNLRFDYYACSSKDNSRGKKCSNKNIRVDRLDSIVLSQLSAYNKEYLYEKLKDLLDISKQNNFKNNQLNSLKNDITLKEAQISNLVKQLSSAPNQTVSDYIMQEINKLSDEVKTLKASLDDVSNENNTYNSDIKNLELIISMLDNFENNFNLSQDVTKKRLLLQTIIKEIKWNGETLEADLTLFHDDKKKS</sequence>
<proteinExistence type="predicted"/>
<evidence type="ECO:0000259" key="2">
    <source>
        <dbReference type="PROSITE" id="PS51736"/>
    </source>
</evidence>
<dbReference type="PROSITE" id="PS51736">
    <property type="entry name" value="RECOMBINASES_3"/>
    <property type="match status" value="1"/>
</dbReference>